<dbReference type="InterPro" id="IPR046540">
    <property type="entry name" value="DMFA2_C"/>
</dbReference>
<evidence type="ECO:0000313" key="3">
    <source>
        <dbReference type="EMBL" id="NYG07850.1"/>
    </source>
</evidence>
<comment type="caution">
    <text evidence="3">The sequence shown here is derived from an EMBL/GenBank/DDBJ whole genome shotgun (WGS) entry which is preliminary data.</text>
</comment>
<dbReference type="RefSeq" id="WP_179422134.1">
    <property type="nucleotide sequence ID" value="NZ_JACCAB010000001.1"/>
</dbReference>
<name>A0A852WGD5_9MICO</name>
<dbReference type="AlphaFoldDB" id="A0A852WGD5"/>
<reference evidence="3 4" key="1">
    <citation type="submission" date="2020-07" db="EMBL/GenBank/DDBJ databases">
        <title>Sequencing the genomes of 1000 actinobacteria strains.</title>
        <authorList>
            <person name="Klenk H.-P."/>
        </authorList>
    </citation>
    <scope>NUCLEOTIDE SEQUENCE [LARGE SCALE GENOMIC DNA]</scope>
    <source>
        <strain evidence="3 4">DSM 23987</strain>
    </source>
</reference>
<dbReference type="Pfam" id="PF20254">
    <property type="entry name" value="DMFA2_C"/>
    <property type="match status" value="1"/>
</dbReference>
<feature type="domain" description="N,N-dimethylformamidase beta subunit-like C-terminal" evidence="2">
    <location>
        <begin position="128"/>
        <end position="501"/>
    </location>
</feature>
<protein>
    <recommendedName>
        <fullName evidence="2">N,N-dimethylformamidase beta subunit-like C-terminal domain-containing protein</fullName>
    </recommendedName>
</protein>
<keyword evidence="1" id="KW-0732">Signal</keyword>
<organism evidence="3 4">
    <name type="scientific">Pedococcus badiiscoriae</name>
    <dbReference type="NCBI Taxonomy" id="642776"/>
    <lineage>
        <taxon>Bacteria</taxon>
        <taxon>Bacillati</taxon>
        <taxon>Actinomycetota</taxon>
        <taxon>Actinomycetes</taxon>
        <taxon>Micrococcales</taxon>
        <taxon>Intrasporangiaceae</taxon>
        <taxon>Pedococcus</taxon>
    </lineage>
</organism>
<evidence type="ECO:0000259" key="2">
    <source>
        <dbReference type="Pfam" id="PF20254"/>
    </source>
</evidence>
<feature type="signal peptide" evidence="1">
    <location>
        <begin position="1"/>
        <end position="29"/>
    </location>
</feature>
<keyword evidence="4" id="KW-1185">Reference proteome</keyword>
<dbReference type="EMBL" id="JACCAB010000001">
    <property type="protein sequence ID" value="NYG07850.1"/>
    <property type="molecule type" value="Genomic_DNA"/>
</dbReference>
<gene>
    <name evidence="3" type="ORF">BJ986_002337</name>
</gene>
<evidence type="ECO:0000256" key="1">
    <source>
        <dbReference type="SAM" id="SignalP"/>
    </source>
</evidence>
<feature type="chain" id="PRO_5038821852" description="N,N-dimethylformamidase beta subunit-like C-terminal domain-containing protein" evidence="1">
    <location>
        <begin position="30"/>
        <end position="558"/>
    </location>
</feature>
<sequence>MSLPAGSRRTRLGVAVTATLLAAVTLLTACSGSGDVRPGPPAAKPEAAAREVAPITTDLAAPVATCVNATPGWSAREDSQAGSADLPHGRAREWTGPVVGYLDSVTAVCGQTLTAHLSSDRGDTKVRLRALRVGYYGGAGSRLVWQSPVILAREQRKAQATGPDRVIREDWPVSSRFTVGPGWPPGLYVVQVAPLDRAMSPSYIPLVVRTSGTRSPYLIVTSDLTWMAYNSYGGRSLYGGPGASFAERLANRSYVASADRPLLRTAVEQFFGMDLPIARFLARHGLAADVTTDSSLDAEPSQLQGQPTVVIGGHSEYWTKRMYDAAVAARDAGTNFAFLGANEIYWQGRIERDKLGRMTGLTVFKDQRLDRHARAYPETTTVQWRAQPLNRDPASLVGEGMAVVGVHASYVVANAPAWLFTSSGLKPGDALPLAVGNEADAQEPPGDHSPLSLQVVLHAVGRGADTHRPSEITAGYYSAPSGAGVFSAGTTYWTCGLDSTCPRWDTPASTSAALQQITLNLLRAFAVPRAGRLHPSVATPYLTPSQLAERLPMGGPMR</sequence>
<accession>A0A852WGD5</accession>
<dbReference type="Proteomes" id="UP000573599">
    <property type="component" value="Unassembled WGS sequence"/>
</dbReference>
<proteinExistence type="predicted"/>
<evidence type="ECO:0000313" key="4">
    <source>
        <dbReference type="Proteomes" id="UP000573599"/>
    </source>
</evidence>